<gene>
    <name evidence="3" type="ORF">LV89_00302</name>
</gene>
<keyword evidence="4" id="KW-1185">Reference proteome</keyword>
<proteinExistence type="inferred from homology"/>
<comment type="similarity">
    <text evidence="1">Belongs to the PUR DNA-binding protein family.</text>
</comment>
<dbReference type="GO" id="GO:0000977">
    <property type="term" value="F:RNA polymerase II transcription regulatory region sequence-specific DNA binding"/>
    <property type="evidence" value="ECO:0007669"/>
    <property type="project" value="InterPro"/>
</dbReference>
<accession>A0A316EKM8</accession>
<dbReference type="Proteomes" id="UP000245489">
    <property type="component" value="Unassembled WGS sequence"/>
</dbReference>
<dbReference type="Gene3D" id="3.10.450.700">
    <property type="match status" value="1"/>
</dbReference>
<evidence type="ECO:0000256" key="2">
    <source>
        <dbReference type="ARBA" id="ARBA00023125"/>
    </source>
</evidence>
<evidence type="ECO:0000256" key="1">
    <source>
        <dbReference type="ARBA" id="ARBA00009251"/>
    </source>
</evidence>
<dbReference type="SMART" id="SM00712">
    <property type="entry name" value="PUR"/>
    <property type="match status" value="1"/>
</dbReference>
<name>A0A316EKM8_9BACT</name>
<dbReference type="InterPro" id="IPR006628">
    <property type="entry name" value="PUR-bd_fam"/>
</dbReference>
<organism evidence="3 4">
    <name type="scientific">Arcicella aurantiaca</name>
    <dbReference type="NCBI Taxonomy" id="591202"/>
    <lineage>
        <taxon>Bacteria</taxon>
        <taxon>Pseudomonadati</taxon>
        <taxon>Bacteroidota</taxon>
        <taxon>Cytophagia</taxon>
        <taxon>Cytophagales</taxon>
        <taxon>Flectobacillaceae</taxon>
        <taxon>Arcicella</taxon>
    </lineage>
</organism>
<reference evidence="3 4" key="1">
    <citation type="submission" date="2018-05" db="EMBL/GenBank/DDBJ databases">
        <title>Genomic Encyclopedia of Archaeal and Bacterial Type Strains, Phase II (KMG-II): from individual species to whole genera.</title>
        <authorList>
            <person name="Goeker M."/>
        </authorList>
    </citation>
    <scope>NUCLEOTIDE SEQUENCE [LARGE SCALE GENOMIC DNA]</scope>
    <source>
        <strain evidence="3 4">DSM 22214</strain>
    </source>
</reference>
<dbReference type="AlphaFoldDB" id="A0A316EKM8"/>
<sequence length="108" mass="13062">MEERDREELFSKRIRAGKRTYFFDVKSTRSNDYYITITESRRYQKDDGFGYEKHKMFLYKEDFGKFMEGLQEAVDHVKNELLPDVDFAQFDREEEEGGNSFGSELKWE</sequence>
<dbReference type="OrthoDB" id="765973at2"/>
<evidence type="ECO:0000313" key="4">
    <source>
        <dbReference type="Proteomes" id="UP000245489"/>
    </source>
</evidence>
<protein>
    <submittedName>
        <fullName evidence="3">Uncharacterized protein DUF3276</fullName>
    </submittedName>
</protein>
<comment type="caution">
    <text evidence="3">The sequence shown here is derived from an EMBL/GenBank/DDBJ whole genome shotgun (WGS) entry which is preliminary data.</text>
</comment>
<keyword evidence="2" id="KW-0238">DNA-binding</keyword>
<evidence type="ECO:0000313" key="3">
    <source>
        <dbReference type="EMBL" id="PWK29462.1"/>
    </source>
</evidence>
<dbReference type="GO" id="GO:0032422">
    <property type="term" value="F:purine-rich negative regulatory element binding"/>
    <property type="evidence" value="ECO:0007669"/>
    <property type="project" value="InterPro"/>
</dbReference>
<dbReference type="EMBL" id="QGGO01000001">
    <property type="protein sequence ID" value="PWK29462.1"/>
    <property type="molecule type" value="Genomic_DNA"/>
</dbReference>
<dbReference type="Pfam" id="PF11680">
    <property type="entry name" value="DUF3276"/>
    <property type="match status" value="1"/>
</dbReference>
<dbReference type="RefSeq" id="WP_109741083.1">
    <property type="nucleotide sequence ID" value="NZ_QGGO01000001.1"/>
</dbReference>